<dbReference type="EMBL" id="CP026112">
    <property type="protein sequence ID" value="AUT62849.1"/>
    <property type="molecule type" value="Genomic_DNA"/>
</dbReference>
<sequence>MITAFQRRTLADDQRLTTTVIVLLLELVLVLVLVALDLQQPPATVAFSNTLRSTFCISFSSLGYERTALLHN</sequence>
<gene>
    <name evidence="2" type="ORF">C2L65_25050</name>
</gene>
<evidence type="ECO:0000313" key="3">
    <source>
        <dbReference type="Proteomes" id="UP000243502"/>
    </source>
</evidence>
<proteinExistence type="predicted"/>
<evidence type="ECO:0000256" key="1">
    <source>
        <dbReference type="SAM" id="Phobius"/>
    </source>
</evidence>
<organism evidence="2 3">
    <name type="scientific">Paraburkholderia terrae</name>
    <dbReference type="NCBI Taxonomy" id="311230"/>
    <lineage>
        <taxon>Bacteria</taxon>
        <taxon>Pseudomonadati</taxon>
        <taxon>Pseudomonadota</taxon>
        <taxon>Betaproteobacteria</taxon>
        <taxon>Burkholderiales</taxon>
        <taxon>Burkholderiaceae</taxon>
        <taxon>Paraburkholderia</taxon>
    </lineage>
</organism>
<keyword evidence="1" id="KW-1133">Transmembrane helix</keyword>
<accession>A0A2I8ETK8</accession>
<dbReference type="AlphaFoldDB" id="A0A2I8ETK8"/>
<reference evidence="2 3" key="1">
    <citation type="submission" date="2018-01" db="EMBL/GenBank/DDBJ databases">
        <title>Species boundaries and ecological features among Paraburkholderia terrae DSMZ17804T, P. hospita DSMZ17164T and P. caribensis DSMZ13236T.</title>
        <authorList>
            <person name="Pratama A.A."/>
        </authorList>
    </citation>
    <scope>NUCLEOTIDE SEQUENCE [LARGE SCALE GENOMIC DNA]</scope>
    <source>
        <strain evidence="2 3">DSM 17804</strain>
    </source>
</reference>
<keyword evidence="1" id="KW-0472">Membrane</keyword>
<protein>
    <submittedName>
        <fullName evidence="2">Uncharacterized protein</fullName>
    </submittedName>
</protein>
<name>A0A2I8ETK8_9BURK</name>
<keyword evidence="1" id="KW-0812">Transmembrane</keyword>
<dbReference type="RefSeq" id="WP_042312447.1">
    <property type="nucleotide sequence ID" value="NZ_CP026112.1"/>
</dbReference>
<dbReference type="KEGG" id="pter:C2L65_25050"/>
<evidence type="ECO:0000313" key="2">
    <source>
        <dbReference type="EMBL" id="AUT62849.1"/>
    </source>
</evidence>
<feature type="transmembrane region" description="Helical" evidence="1">
    <location>
        <begin position="16"/>
        <end position="36"/>
    </location>
</feature>
<dbReference type="Proteomes" id="UP000243502">
    <property type="component" value="Chromosome 2"/>
</dbReference>